<feature type="compositionally biased region" description="Acidic residues" evidence="1">
    <location>
        <begin position="211"/>
        <end position="223"/>
    </location>
</feature>
<accession>A0ABQ8SVV6</accession>
<evidence type="ECO:0000256" key="1">
    <source>
        <dbReference type="SAM" id="MobiDB-lite"/>
    </source>
</evidence>
<proteinExistence type="predicted"/>
<organism evidence="2 3">
    <name type="scientific">Periplaneta americana</name>
    <name type="common">American cockroach</name>
    <name type="synonym">Blatta americana</name>
    <dbReference type="NCBI Taxonomy" id="6978"/>
    <lineage>
        <taxon>Eukaryota</taxon>
        <taxon>Metazoa</taxon>
        <taxon>Ecdysozoa</taxon>
        <taxon>Arthropoda</taxon>
        <taxon>Hexapoda</taxon>
        <taxon>Insecta</taxon>
        <taxon>Pterygota</taxon>
        <taxon>Neoptera</taxon>
        <taxon>Polyneoptera</taxon>
        <taxon>Dictyoptera</taxon>
        <taxon>Blattodea</taxon>
        <taxon>Blattoidea</taxon>
        <taxon>Blattidae</taxon>
        <taxon>Blattinae</taxon>
        <taxon>Periplaneta</taxon>
    </lineage>
</organism>
<gene>
    <name evidence="2" type="ORF">ANN_13809</name>
</gene>
<keyword evidence="3" id="KW-1185">Reference proteome</keyword>
<name>A0ABQ8SVV6_PERAM</name>
<dbReference type="Proteomes" id="UP001148838">
    <property type="component" value="Unassembled WGS sequence"/>
</dbReference>
<protein>
    <submittedName>
        <fullName evidence="2">Uncharacterized protein</fullName>
    </submittedName>
</protein>
<reference evidence="2 3" key="1">
    <citation type="journal article" date="2022" name="Allergy">
        <title>Genome assembly and annotation of Periplaneta americana reveal a comprehensive cockroach allergen profile.</title>
        <authorList>
            <person name="Wang L."/>
            <person name="Xiong Q."/>
            <person name="Saelim N."/>
            <person name="Wang L."/>
            <person name="Nong W."/>
            <person name="Wan A.T."/>
            <person name="Shi M."/>
            <person name="Liu X."/>
            <person name="Cao Q."/>
            <person name="Hui J.H.L."/>
            <person name="Sookrung N."/>
            <person name="Leung T.F."/>
            <person name="Tungtrongchitr A."/>
            <person name="Tsui S.K.W."/>
        </authorList>
    </citation>
    <scope>NUCLEOTIDE SEQUENCE [LARGE SCALE GENOMIC DNA]</scope>
    <source>
        <strain evidence="2">PWHHKU_190912</strain>
    </source>
</reference>
<evidence type="ECO:0000313" key="3">
    <source>
        <dbReference type="Proteomes" id="UP001148838"/>
    </source>
</evidence>
<dbReference type="EMBL" id="JAJSOF020000019">
    <property type="protein sequence ID" value="KAJ4437870.1"/>
    <property type="molecule type" value="Genomic_DNA"/>
</dbReference>
<feature type="compositionally biased region" description="Acidic residues" evidence="1">
    <location>
        <begin position="258"/>
        <end position="270"/>
    </location>
</feature>
<feature type="compositionally biased region" description="Acidic residues" evidence="1">
    <location>
        <begin position="236"/>
        <end position="247"/>
    </location>
</feature>
<evidence type="ECO:0000313" key="2">
    <source>
        <dbReference type="EMBL" id="KAJ4437870.1"/>
    </source>
</evidence>
<comment type="caution">
    <text evidence="2">The sequence shown here is derived from an EMBL/GenBank/DDBJ whole genome shotgun (WGS) entry which is preliminary data.</text>
</comment>
<sequence>MAKKWAQNKLMKIQCGFVIRIKARSDLRNRTISCFGYHHVSGSRLFVSIRFDSVGNSVYIGHSLSRETNAYVRRSTYSKNLMMGNVPKIHKGKAGTVKPGPDGIVVDELDAWIKAKQLIRPEDQLELSEQELKEEIARVLTTNNPQIPSNIVEFSFKEGCFVPVPPTTQTVLLLDIEGTILHRDSEEARNQLQGIIGIEDEDDKEQRQSVELEEVTLEEEDEEKEKTEAEVKEGEETGAEEDEDKDREEESKEKEKEEGEEGAEDEEGDEGAPKQGLGGSPQLVKAGPKKKLTNQFNFCERATLTYNNAVRSLETQTIPPPRATFSANVTQWIIYDAYQNDFEAQQREKEKEKEKKEKAVPTLKPEVKKKDLALTSDVTNRTLLAVKTLERMINQNTYDDIAQGLDEPKVPYKGNESYRYCESMIMVQLIVTVSLQKNDNRIFRKLLL</sequence>
<feature type="compositionally biased region" description="Basic and acidic residues" evidence="1">
    <location>
        <begin position="248"/>
        <end position="257"/>
    </location>
</feature>
<feature type="region of interest" description="Disordered" evidence="1">
    <location>
        <begin position="196"/>
        <end position="288"/>
    </location>
</feature>
<feature type="compositionally biased region" description="Basic and acidic residues" evidence="1">
    <location>
        <begin position="224"/>
        <end position="235"/>
    </location>
</feature>